<dbReference type="EMBL" id="JAUSWG010000004">
    <property type="protein sequence ID" value="MDQ0556246.1"/>
    <property type="molecule type" value="Genomic_DNA"/>
</dbReference>
<feature type="domain" description="Knr4/Smi1-like" evidence="1">
    <location>
        <begin position="23"/>
        <end position="135"/>
    </location>
</feature>
<reference evidence="2 3" key="1">
    <citation type="submission" date="2023-07" db="EMBL/GenBank/DDBJ databases">
        <title>Genomic Encyclopedia of Type Strains, Phase IV (KMG-IV): sequencing the most valuable type-strain genomes for metagenomic binning, comparative biology and taxonomic classification.</title>
        <authorList>
            <person name="Goeker M."/>
        </authorList>
    </citation>
    <scope>NUCLEOTIDE SEQUENCE [LARGE SCALE GENOMIC DNA]</scope>
    <source>
        <strain evidence="2 3">DSM 15049</strain>
    </source>
</reference>
<proteinExistence type="predicted"/>
<gene>
    <name evidence="2" type="ORF">QOZ92_001359</name>
</gene>
<organism evidence="2 3">
    <name type="scientific">Paraclostridium ghonii</name>
    <dbReference type="NCBI Taxonomy" id="29358"/>
    <lineage>
        <taxon>Bacteria</taxon>
        <taxon>Bacillati</taxon>
        <taxon>Bacillota</taxon>
        <taxon>Clostridia</taxon>
        <taxon>Peptostreptococcales</taxon>
        <taxon>Peptostreptococcaceae</taxon>
        <taxon>Paraclostridium</taxon>
    </lineage>
</organism>
<comment type="caution">
    <text evidence="2">The sequence shown here is derived from an EMBL/GenBank/DDBJ whole genome shotgun (WGS) entry which is preliminary data.</text>
</comment>
<accession>A0ABU0MZB1</accession>
<evidence type="ECO:0000313" key="2">
    <source>
        <dbReference type="EMBL" id="MDQ0556246.1"/>
    </source>
</evidence>
<dbReference type="Gene3D" id="3.40.1580.10">
    <property type="entry name" value="SMI1/KNR4-like"/>
    <property type="match status" value="1"/>
</dbReference>
<dbReference type="RefSeq" id="WP_307505044.1">
    <property type="nucleotide sequence ID" value="NZ_BAAACE010000028.1"/>
</dbReference>
<name>A0ABU0MZB1_9FIRM</name>
<evidence type="ECO:0000313" key="3">
    <source>
        <dbReference type="Proteomes" id="UP001232584"/>
    </source>
</evidence>
<dbReference type="Proteomes" id="UP001232584">
    <property type="component" value="Unassembled WGS sequence"/>
</dbReference>
<sequence length="141" mass="16600">MEYNEIQSILATILEKETDTLDKPTAEEWQELSNKFNCSFSDEFRYFIELMSLWIFPGDIYNVSKGNNNGNDTIEDVYNHEMKNGNWNANMIPFYGIGNGDYFCISTLDSKVYYYYDDKGKVEEYCDSFKTWIEDLPNFLA</sequence>
<protein>
    <recommendedName>
        <fullName evidence="1">Knr4/Smi1-like domain-containing protein</fullName>
    </recommendedName>
</protein>
<dbReference type="Pfam" id="PF14567">
    <property type="entry name" value="SUKH_5"/>
    <property type="match status" value="1"/>
</dbReference>
<evidence type="ECO:0000259" key="1">
    <source>
        <dbReference type="SMART" id="SM00860"/>
    </source>
</evidence>
<dbReference type="SUPFAM" id="SSF160631">
    <property type="entry name" value="SMI1/KNR4-like"/>
    <property type="match status" value="1"/>
</dbReference>
<keyword evidence="3" id="KW-1185">Reference proteome</keyword>
<dbReference type="InterPro" id="IPR018958">
    <property type="entry name" value="Knr4/Smi1-like_dom"/>
</dbReference>
<dbReference type="InterPro" id="IPR037883">
    <property type="entry name" value="Knr4/Smi1-like_sf"/>
</dbReference>
<dbReference type="SMART" id="SM00860">
    <property type="entry name" value="SMI1_KNR4"/>
    <property type="match status" value="1"/>
</dbReference>